<comment type="similarity">
    <text evidence="3">Belongs to the ubiquitin-activating E1 family.</text>
</comment>
<evidence type="ECO:0000256" key="2">
    <source>
        <dbReference type="ARBA" id="ARBA00004718"/>
    </source>
</evidence>
<evidence type="ECO:0000256" key="1">
    <source>
        <dbReference type="ARBA" id="ARBA00004123"/>
    </source>
</evidence>
<evidence type="ECO:0000313" key="9">
    <source>
        <dbReference type="Proteomes" id="UP000799302"/>
    </source>
</evidence>
<dbReference type="Proteomes" id="UP000799302">
    <property type="component" value="Unassembled WGS sequence"/>
</dbReference>
<comment type="subcellular location">
    <subcellularLocation>
        <location evidence="1">Nucleus</location>
    </subcellularLocation>
</comment>
<dbReference type="CDD" id="cd01492">
    <property type="entry name" value="Aos1_SUMO"/>
    <property type="match status" value="1"/>
</dbReference>
<dbReference type="GO" id="GO:0005737">
    <property type="term" value="C:cytoplasm"/>
    <property type="evidence" value="ECO:0007669"/>
    <property type="project" value="TreeGrafter"/>
</dbReference>
<dbReference type="AlphaFoldDB" id="A0A6A6UB04"/>
<accession>A0A6A6UB04</accession>
<dbReference type="PANTHER" id="PTHR10953:SF162">
    <property type="entry name" value="SUMO-ACTIVATING ENZYME SUBUNIT 1"/>
    <property type="match status" value="1"/>
</dbReference>
<dbReference type="GO" id="GO:0019948">
    <property type="term" value="F:SUMO activating enzyme activity"/>
    <property type="evidence" value="ECO:0007669"/>
    <property type="project" value="TreeGrafter"/>
</dbReference>
<evidence type="ECO:0000256" key="4">
    <source>
        <dbReference type="ARBA" id="ARBA00022786"/>
    </source>
</evidence>
<name>A0A6A6UB04_9PEZI</name>
<comment type="pathway">
    <text evidence="2">Protein modification; protein sumoylation.</text>
</comment>
<keyword evidence="4" id="KW-0833">Ubl conjugation pathway</keyword>
<dbReference type="OrthoDB" id="1708823at2759"/>
<feature type="domain" description="THIF-type NAD/FAD binding fold" evidence="7">
    <location>
        <begin position="27"/>
        <end position="354"/>
    </location>
</feature>
<dbReference type="EMBL" id="MU004235">
    <property type="protein sequence ID" value="KAF2669439.1"/>
    <property type="molecule type" value="Genomic_DNA"/>
</dbReference>
<evidence type="ECO:0000259" key="7">
    <source>
        <dbReference type="Pfam" id="PF00899"/>
    </source>
</evidence>
<keyword evidence="5" id="KW-0539">Nucleus</keyword>
<sequence length="388" mass="43125">MTDIQAPPAQAHSAANDSMSADEIALYDRQIRLWGVQAQEYIRKANVLLISMKALANEVAKNLVLAGINTLTIIDHELVTEEDLGAEFFVSMEDVGKNRAMAAAPRISELNPRVKVFADNDSIADKHESYVKDFDVIIATDLNFKTMTVLNAACRLANKPFYAAGSHGFYGFIFADLISHDFIHEETDSHSTRIANTKESATRTVINVEVTKEGKSTRQIVTRREMYSPMILANTSPLPPTFRRNRLAKVTPLLSCLRALWDFEEHSEAHHVPQPNSASDIAKFTSLATEKHTLLNLPRETLKAEFLRKFLQNVGSQIAPVTAMLGGLLGQDVINVIGKREQPIQNFCLFNGDDYDVPVFALHPVNFEKEGEKSTKLETAVEGMVVVD</sequence>
<keyword evidence="9" id="KW-1185">Reference proteome</keyword>
<evidence type="ECO:0000256" key="3">
    <source>
        <dbReference type="ARBA" id="ARBA00005673"/>
    </source>
</evidence>
<dbReference type="GO" id="GO:0016925">
    <property type="term" value="P:protein sumoylation"/>
    <property type="evidence" value="ECO:0007669"/>
    <property type="project" value="TreeGrafter"/>
</dbReference>
<proteinExistence type="inferred from homology"/>
<dbReference type="InterPro" id="IPR035985">
    <property type="entry name" value="Ubiquitin-activating_enz"/>
</dbReference>
<dbReference type="PRINTS" id="PR01849">
    <property type="entry name" value="UBIQUITINACT"/>
</dbReference>
<evidence type="ECO:0000256" key="5">
    <source>
        <dbReference type="ARBA" id="ARBA00023242"/>
    </source>
</evidence>
<evidence type="ECO:0000313" key="8">
    <source>
        <dbReference type="EMBL" id="KAF2669439.1"/>
    </source>
</evidence>
<dbReference type="PANTHER" id="PTHR10953">
    <property type="entry name" value="UBIQUITIN-ACTIVATING ENZYME E1"/>
    <property type="match status" value="1"/>
</dbReference>
<evidence type="ECO:0000256" key="6">
    <source>
        <dbReference type="ARBA" id="ARBA00044354"/>
    </source>
</evidence>
<dbReference type="Gene3D" id="3.40.50.720">
    <property type="entry name" value="NAD(P)-binding Rossmann-like Domain"/>
    <property type="match status" value="1"/>
</dbReference>
<dbReference type="InterPro" id="IPR000011">
    <property type="entry name" value="UBQ/SUMO-activ_enz_E1-like"/>
</dbReference>
<dbReference type="SUPFAM" id="SSF69572">
    <property type="entry name" value="Activating enzymes of the ubiquitin-like proteins"/>
    <property type="match status" value="1"/>
</dbReference>
<organism evidence="8 9">
    <name type="scientific">Microthyrium microscopicum</name>
    <dbReference type="NCBI Taxonomy" id="703497"/>
    <lineage>
        <taxon>Eukaryota</taxon>
        <taxon>Fungi</taxon>
        <taxon>Dikarya</taxon>
        <taxon>Ascomycota</taxon>
        <taxon>Pezizomycotina</taxon>
        <taxon>Dothideomycetes</taxon>
        <taxon>Dothideomycetes incertae sedis</taxon>
        <taxon>Microthyriales</taxon>
        <taxon>Microthyriaceae</taxon>
        <taxon>Microthyrium</taxon>
    </lineage>
</organism>
<dbReference type="InterPro" id="IPR045886">
    <property type="entry name" value="ThiF/MoeB/HesA"/>
</dbReference>
<dbReference type="GO" id="GO:0031510">
    <property type="term" value="C:SUMO activating enzyme complex"/>
    <property type="evidence" value="ECO:0007669"/>
    <property type="project" value="TreeGrafter"/>
</dbReference>
<reference evidence="8" key="1">
    <citation type="journal article" date="2020" name="Stud. Mycol.">
        <title>101 Dothideomycetes genomes: a test case for predicting lifestyles and emergence of pathogens.</title>
        <authorList>
            <person name="Haridas S."/>
            <person name="Albert R."/>
            <person name="Binder M."/>
            <person name="Bloem J."/>
            <person name="Labutti K."/>
            <person name="Salamov A."/>
            <person name="Andreopoulos B."/>
            <person name="Baker S."/>
            <person name="Barry K."/>
            <person name="Bills G."/>
            <person name="Bluhm B."/>
            <person name="Cannon C."/>
            <person name="Castanera R."/>
            <person name="Culley D."/>
            <person name="Daum C."/>
            <person name="Ezra D."/>
            <person name="Gonzalez J."/>
            <person name="Henrissat B."/>
            <person name="Kuo A."/>
            <person name="Liang C."/>
            <person name="Lipzen A."/>
            <person name="Lutzoni F."/>
            <person name="Magnuson J."/>
            <person name="Mondo S."/>
            <person name="Nolan M."/>
            <person name="Ohm R."/>
            <person name="Pangilinan J."/>
            <person name="Park H.-J."/>
            <person name="Ramirez L."/>
            <person name="Alfaro M."/>
            <person name="Sun H."/>
            <person name="Tritt A."/>
            <person name="Yoshinaga Y."/>
            <person name="Zwiers L.-H."/>
            <person name="Turgeon B."/>
            <person name="Goodwin S."/>
            <person name="Spatafora J."/>
            <person name="Crous P."/>
            <person name="Grigoriev I."/>
        </authorList>
    </citation>
    <scope>NUCLEOTIDE SEQUENCE</scope>
    <source>
        <strain evidence="8">CBS 115976</strain>
    </source>
</reference>
<gene>
    <name evidence="8" type="ORF">BT63DRAFT_401593</name>
</gene>
<dbReference type="InterPro" id="IPR000594">
    <property type="entry name" value="ThiF_NAD_FAD-bd"/>
</dbReference>
<protein>
    <recommendedName>
        <fullName evidence="6">Ubiquitin-like 1-activating enzyme E1A</fullName>
    </recommendedName>
</protein>
<dbReference type="Pfam" id="PF00899">
    <property type="entry name" value="ThiF"/>
    <property type="match status" value="1"/>
</dbReference>